<dbReference type="RefSeq" id="WP_224223157.1">
    <property type="nucleotide sequence ID" value="NZ_BAABYZ010000001.1"/>
</dbReference>
<evidence type="ECO:0000313" key="3">
    <source>
        <dbReference type="Proteomes" id="UP001060330"/>
    </source>
</evidence>
<sequence length="163" mass="18700">MKRFQDNFPLALCPGSIEPFMHKGDWAIHEVLPSLLSEIGPADIRIATFSISEDSLRPLFFLADDKKITGLTLLLDTTVKRHKLDLLLFASNITPRIRIDSCHAKVLLVENDKYQFGIAGSANLNQNHRWENGFYFTSGKHFNYFSEMFEQAYNQAISYEILE</sequence>
<dbReference type="Gene3D" id="3.30.870.10">
    <property type="entry name" value="Endonuclease Chain A"/>
    <property type="match status" value="1"/>
</dbReference>
<proteinExistence type="predicted"/>
<dbReference type="SUPFAM" id="SSF56024">
    <property type="entry name" value="Phospholipase D/nuclease"/>
    <property type="match status" value="1"/>
</dbReference>
<evidence type="ECO:0000313" key="2">
    <source>
        <dbReference type="EMBL" id="UVR55177.1"/>
    </source>
</evidence>
<name>A0AAP3LY61_BACFG</name>
<protein>
    <recommendedName>
        <fullName evidence="1">PLD phosphodiesterase domain-containing protein</fullName>
    </recommendedName>
</protein>
<dbReference type="GO" id="GO:0006793">
    <property type="term" value="P:phosphorus metabolic process"/>
    <property type="evidence" value="ECO:0007669"/>
    <property type="project" value="UniProtKB-ARBA"/>
</dbReference>
<organism evidence="2 3">
    <name type="scientific">Bacteroides fragilis</name>
    <dbReference type="NCBI Taxonomy" id="817"/>
    <lineage>
        <taxon>Bacteria</taxon>
        <taxon>Pseudomonadati</taxon>
        <taxon>Bacteroidota</taxon>
        <taxon>Bacteroidia</taxon>
        <taxon>Bacteroidales</taxon>
        <taxon>Bacteroidaceae</taxon>
        <taxon>Bacteroides</taxon>
    </lineage>
</organism>
<feature type="domain" description="PLD phosphodiesterase" evidence="1">
    <location>
        <begin position="103"/>
        <end position="128"/>
    </location>
</feature>
<reference evidence="2" key="1">
    <citation type="submission" date="2022-08" db="EMBL/GenBank/DDBJ databases">
        <title>Genome Sequencing of Bacteroides fragilis Group Isolates with Nanopore Technology.</title>
        <authorList>
            <person name="Tisza M.J."/>
            <person name="Smith D."/>
            <person name="Dekker J.P."/>
        </authorList>
    </citation>
    <scope>NUCLEOTIDE SEQUENCE</scope>
    <source>
        <strain evidence="2">BFG-70</strain>
    </source>
</reference>
<evidence type="ECO:0000259" key="1">
    <source>
        <dbReference type="PROSITE" id="PS50035"/>
    </source>
</evidence>
<dbReference type="GeneID" id="60368255"/>
<accession>A0AAP3LY61</accession>
<dbReference type="InterPro" id="IPR001736">
    <property type="entry name" value="PLipase_D/transphosphatidylase"/>
</dbReference>
<dbReference type="PROSITE" id="PS50035">
    <property type="entry name" value="PLD"/>
    <property type="match status" value="1"/>
</dbReference>
<dbReference type="Proteomes" id="UP001060330">
    <property type="component" value="Chromosome"/>
</dbReference>
<dbReference type="AlphaFoldDB" id="A0AAP3LY61"/>
<dbReference type="GO" id="GO:0003824">
    <property type="term" value="F:catalytic activity"/>
    <property type="evidence" value="ECO:0007669"/>
    <property type="project" value="InterPro"/>
</dbReference>
<gene>
    <name evidence="2" type="ORF">NXX45_15715</name>
</gene>
<dbReference type="EMBL" id="CP103216">
    <property type="protein sequence ID" value="UVR55177.1"/>
    <property type="molecule type" value="Genomic_DNA"/>
</dbReference>